<gene>
    <name evidence="1" type="ORF">O6P43_001787</name>
</gene>
<dbReference type="Proteomes" id="UP001163823">
    <property type="component" value="Chromosome 1"/>
</dbReference>
<dbReference type="KEGG" id="qsa:O6P43_001787"/>
<evidence type="ECO:0000313" key="1">
    <source>
        <dbReference type="EMBL" id="KAJ7982692.1"/>
    </source>
</evidence>
<accession>A0AAD7QJH9</accession>
<evidence type="ECO:0000313" key="2">
    <source>
        <dbReference type="Proteomes" id="UP001163823"/>
    </source>
</evidence>
<sequence>MDSDQILLSLGSALTSTGHDQDVKYKVDLTPRVEDASPIWRVTSLSVVWSHRGENGARIRLPLPMIMRRIAYSST</sequence>
<dbReference type="EMBL" id="JARAOO010000001">
    <property type="protein sequence ID" value="KAJ7982692.1"/>
    <property type="molecule type" value="Genomic_DNA"/>
</dbReference>
<keyword evidence="2" id="KW-1185">Reference proteome</keyword>
<proteinExistence type="predicted"/>
<name>A0AAD7QJH9_QUISA</name>
<protein>
    <submittedName>
        <fullName evidence="1">Uncharacterized protein</fullName>
    </submittedName>
</protein>
<dbReference type="AlphaFoldDB" id="A0AAD7QJH9"/>
<organism evidence="1 2">
    <name type="scientific">Quillaja saponaria</name>
    <name type="common">Soap bark tree</name>
    <dbReference type="NCBI Taxonomy" id="32244"/>
    <lineage>
        <taxon>Eukaryota</taxon>
        <taxon>Viridiplantae</taxon>
        <taxon>Streptophyta</taxon>
        <taxon>Embryophyta</taxon>
        <taxon>Tracheophyta</taxon>
        <taxon>Spermatophyta</taxon>
        <taxon>Magnoliopsida</taxon>
        <taxon>eudicotyledons</taxon>
        <taxon>Gunneridae</taxon>
        <taxon>Pentapetalae</taxon>
        <taxon>rosids</taxon>
        <taxon>fabids</taxon>
        <taxon>Fabales</taxon>
        <taxon>Quillajaceae</taxon>
        <taxon>Quillaja</taxon>
    </lineage>
</organism>
<reference evidence="1 2" key="1">
    <citation type="journal article" date="2023" name="Science">
        <title>Elucidation of the pathway for biosynthesis of saponin adjuvants from the soapbark tree.</title>
        <authorList>
            <person name="Reed J."/>
            <person name="Orme A."/>
            <person name="El-Demerdash A."/>
            <person name="Owen C."/>
            <person name="Martin L.B.B."/>
            <person name="Misra R.C."/>
            <person name="Kikuchi S."/>
            <person name="Rejzek M."/>
            <person name="Martin A.C."/>
            <person name="Harkess A."/>
            <person name="Leebens-Mack J."/>
            <person name="Louveau T."/>
            <person name="Stephenson M.J."/>
            <person name="Osbourn A."/>
        </authorList>
    </citation>
    <scope>NUCLEOTIDE SEQUENCE [LARGE SCALE GENOMIC DNA]</scope>
    <source>
        <strain evidence="1">S10</strain>
    </source>
</reference>
<comment type="caution">
    <text evidence="1">The sequence shown here is derived from an EMBL/GenBank/DDBJ whole genome shotgun (WGS) entry which is preliminary data.</text>
</comment>